<protein>
    <submittedName>
        <fullName evidence="1">AlNc14C138G7146 protein</fullName>
    </submittedName>
</protein>
<dbReference type="AlphaFoldDB" id="F0WKV7"/>
<gene>
    <name evidence="1" type="primary">AlNc14C138G7146</name>
    <name evidence="1" type="ORF">ALNC14_080580</name>
</gene>
<name>F0WKV7_9STRA</name>
<reference evidence="1" key="1">
    <citation type="journal article" date="2011" name="PLoS Biol.">
        <title>Gene gain and loss during evolution of obligate parasitism in the white rust pathogen of Arabidopsis thaliana.</title>
        <authorList>
            <person name="Kemen E."/>
            <person name="Gardiner A."/>
            <person name="Schultz-Larsen T."/>
            <person name="Kemen A.C."/>
            <person name="Balmuth A.L."/>
            <person name="Robert-Seilaniantz A."/>
            <person name="Bailey K."/>
            <person name="Holub E."/>
            <person name="Studholme D.J."/>
            <person name="Maclean D."/>
            <person name="Jones J.D."/>
        </authorList>
    </citation>
    <scope>NUCLEOTIDE SEQUENCE</scope>
</reference>
<reference evidence="1" key="2">
    <citation type="submission" date="2011-02" db="EMBL/GenBank/DDBJ databases">
        <authorList>
            <person name="MacLean D."/>
        </authorList>
    </citation>
    <scope>NUCLEOTIDE SEQUENCE</scope>
</reference>
<organism evidence="1">
    <name type="scientific">Albugo laibachii Nc14</name>
    <dbReference type="NCBI Taxonomy" id="890382"/>
    <lineage>
        <taxon>Eukaryota</taxon>
        <taxon>Sar</taxon>
        <taxon>Stramenopiles</taxon>
        <taxon>Oomycota</taxon>
        <taxon>Peronosporomycetes</taxon>
        <taxon>Albuginales</taxon>
        <taxon>Albuginaceae</taxon>
        <taxon>Albugo</taxon>
    </lineage>
</organism>
<dbReference type="EMBL" id="FR824183">
    <property type="protein sequence ID" value="CCA21915.1"/>
    <property type="molecule type" value="Genomic_DNA"/>
</dbReference>
<dbReference type="Pfam" id="PF14223">
    <property type="entry name" value="Retrotran_gag_2"/>
    <property type="match status" value="1"/>
</dbReference>
<sequence>MSAHVMELERLVMEMNGADCVLSEKDMCATMLRSLPASYESLVQAFRMSVARFSFSDLVSKIIAEAVRKKDSSRIEEATALHVNRRQERPSMRRRALVSAREDQMSSVSCLKSADTTRATAIRRRVVTTGLMTTPCGI</sequence>
<dbReference type="HOGENOM" id="CLU_1858958_0_0_1"/>
<accession>F0WKV7</accession>
<proteinExistence type="predicted"/>
<evidence type="ECO:0000313" key="1">
    <source>
        <dbReference type="EMBL" id="CCA21915.1"/>
    </source>
</evidence>